<feature type="active site" description="For autocatalytic cleavage activity" evidence="12">
    <location>
        <position position="155"/>
    </location>
</feature>
<dbReference type="NCBIfam" id="TIGR00498">
    <property type="entry name" value="lexA"/>
    <property type="match status" value="1"/>
</dbReference>
<dbReference type="CDD" id="cd06529">
    <property type="entry name" value="S24_LexA-like"/>
    <property type="match status" value="1"/>
</dbReference>
<evidence type="ECO:0000313" key="16">
    <source>
        <dbReference type="EMBL" id="URI11183.1"/>
    </source>
</evidence>
<evidence type="ECO:0000256" key="10">
    <source>
        <dbReference type="ARBA" id="ARBA00023204"/>
    </source>
</evidence>
<evidence type="ECO:0000256" key="6">
    <source>
        <dbReference type="ARBA" id="ARBA00022813"/>
    </source>
</evidence>
<evidence type="ECO:0000256" key="5">
    <source>
        <dbReference type="ARBA" id="ARBA00022801"/>
    </source>
</evidence>
<protein>
    <recommendedName>
        <fullName evidence="12">LexA repressor</fullName>
        <ecNumber evidence="12">3.4.21.88</ecNumber>
    </recommendedName>
</protein>
<gene>
    <name evidence="12 16" type="primary">lexA</name>
    <name evidence="16" type="ORF">MW290_19685</name>
</gene>
<keyword evidence="5 12" id="KW-0378">Hydrolase</keyword>
<dbReference type="EMBL" id="CP097636">
    <property type="protein sequence ID" value="URI11183.1"/>
    <property type="molecule type" value="Genomic_DNA"/>
</dbReference>
<keyword evidence="8 12" id="KW-0238">DNA-binding</keyword>
<comment type="subunit">
    <text evidence="12">Homodimer.</text>
</comment>
<keyword evidence="4 12" id="KW-0227">DNA damage</keyword>
<dbReference type="Gene3D" id="1.10.10.10">
    <property type="entry name" value="Winged helix-like DNA-binding domain superfamily/Winged helix DNA-binding domain"/>
    <property type="match status" value="1"/>
</dbReference>
<dbReference type="InterPro" id="IPR015927">
    <property type="entry name" value="Peptidase_S24_S26A/B/C"/>
</dbReference>
<evidence type="ECO:0000259" key="14">
    <source>
        <dbReference type="Pfam" id="PF00717"/>
    </source>
</evidence>
<evidence type="ECO:0000256" key="13">
    <source>
        <dbReference type="RuleBase" id="RU003991"/>
    </source>
</evidence>
<dbReference type="RefSeq" id="WP_250199383.1">
    <property type="nucleotide sequence ID" value="NZ_CP097636.1"/>
</dbReference>
<dbReference type="PANTHER" id="PTHR33516:SF2">
    <property type="entry name" value="LEXA REPRESSOR-RELATED"/>
    <property type="match status" value="1"/>
</dbReference>
<feature type="DNA-binding region" description="H-T-H motif" evidence="12">
    <location>
        <begin position="41"/>
        <end position="61"/>
    </location>
</feature>
<evidence type="ECO:0000256" key="7">
    <source>
        <dbReference type="ARBA" id="ARBA00023015"/>
    </source>
</evidence>
<name>A0ABY4SCX7_AQUTE</name>
<dbReference type="InterPro" id="IPR006200">
    <property type="entry name" value="LexA"/>
</dbReference>
<evidence type="ECO:0000256" key="2">
    <source>
        <dbReference type="ARBA" id="ARBA00022491"/>
    </source>
</evidence>
<organism evidence="16 17">
    <name type="scientific">Aquincola tertiaricarbonis</name>
    <dbReference type="NCBI Taxonomy" id="391953"/>
    <lineage>
        <taxon>Bacteria</taxon>
        <taxon>Pseudomonadati</taxon>
        <taxon>Pseudomonadota</taxon>
        <taxon>Betaproteobacteria</taxon>
        <taxon>Burkholderiales</taxon>
        <taxon>Sphaerotilaceae</taxon>
        <taxon>Aquincola</taxon>
    </lineage>
</organism>
<keyword evidence="2 12" id="KW-0678">Repressor</keyword>
<dbReference type="Gene3D" id="2.10.109.10">
    <property type="entry name" value="Umud Fragment, subunit A"/>
    <property type="match status" value="1"/>
</dbReference>
<dbReference type="InterPro" id="IPR036388">
    <property type="entry name" value="WH-like_DNA-bd_sf"/>
</dbReference>
<dbReference type="Pfam" id="PF00717">
    <property type="entry name" value="Peptidase_S24"/>
    <property type="match status" value="1"/>
</dbReference>
<evidence type="ECO:0000256" key="1">
    <source>
        <dbReference type="ARBA" id="ARBA00007484"/>
    </source>
</evidence>
<evidence type="ECO:0000256" key="9">
    <source>
        <dbReference type="ARBA" id="ARBA00023163"/>
    </source>
</evidence>
<dbReference type="InterPro" id="IPR006199">
    <property type="entry name" value="LexA_DNA-bd_dom"/>
</dbReference>
<dbReference type="EC" id="3.4.21.88" evidence="12"/>
<dbReference type="SUPFAM" id="SSF51306">
    <property type="entry name" value="LexA/Signal peptidase"/>
    <property type="match status" value="1"/>
</dbReference>
<evidence type="ECO:0000256" key="4">
    <source>
        <dbReference type="ARBA" id="ARBA00022763"/>
    </source>
</evidence>
<feature type="domain" description="LexA repressor DNA-binding" evidence="15">
    <location>
        <begin position="16"/>
        <end position="78"/>
    </location>
</feature>
<accession>A0ABY4SCX7</accession>
<feature type="site" description="Cleavage; by autolysis" evidence="12">
    <location>
        <begin position="120"/>
        <end position="121"/>
    </location>
</feature>
<keyword evidence="7 12" id="KW-0805">Transcription regulation</keyword>
<reference evidence="16" key="1">
    <citation type="submission" date="2022-05" db="EMBL/GenBank/DDBJ databases">
        <title>An RpoN-dependent PEP-CTERM gene is involved in floc formation of an Aquincola tertiaricarbonis strain.</title>
        <authorList>
            <person name="Qiu D."/>
            <person name="Xia M."/>
        </authorList>
    </citation>
    <scope>NUCLEOTIDE SEQUENCE</scope>
    <source>
        <strain evidence="16">RN12</strain>
    </source>
</reference>
<evidence type="ECO:0000256" key="11">
    <source>
        <dbReference type="ARBA" id="ARBA00023236"/>
    </source>
</evidence>
<feature type="active site" description="For autocatalytic cleavage activity" evidence="12">
    <location>
        <position position="192"/>
    </location>
</feature>
<comment type="similarity">
    <text evidence="1 12 13">Belongs to the peptidase S24 family.</text>
</comment>
<evidence type="ECO:0000256" key="3">
    <source>
        <dbReference type="ARBA" id="ARBA00022705"/>
    </source>
</evidence>
<comment type="catalytic activity">
    <reaction evidence="12">
        <text>Hydrolysis of Ala-|-Gly bond in repressor LexA.</text>
        <dbReference type="EC" id="3.4.21.88"/>
    </reaction>
</comment>
<keyword evidence="9 12" id="KW-0804">Transcription</keyword>
<keyword evidence="3 12" id="KW-0235">DNA replication</keyword>
<keyword evidence="11 12" id="KW-0742">SOS response</keyword>
<dbReference type="InterPro" id="IPR006197">
    <property type="entry name" value="Peptidase_S24_LexA"/>
</dbReference>
<evidence type="ECO:0000256" key="12">
    <source>
        <dbReference type="HAMAP-Rule" id="MF_00015"/>
    </source>
</evidence>
<dbReference type="PANTHER" id="PTHR33516">
    <property type="entry name" value="LEXA REPRESSOR"/>
    <property type="match status" value="1"/>
</dbReference>
<keyword evidence="10 12" id="KW-0234">DNA repair</keyword>
<dbReference type="SUPFAM" id="SSF46785">
    <property type="entry name" value="Winged helix' DNA-binding domain"/>
    <property type="match status" value="1"/>
</dbReference>
<keyword evidence="17" id="KW-1185">Reference proteome</keyword>
<keyword evidence="6 12" id="KW-0068">Autocatalytic cleavage</keyword>
<comment type="function">
    <text evidence="12">Represses a number of genes involved in the response to DNA damage (SOS response), including recA and lexA. In the presence of single-stranded DNA, RecA interacts with LexA causing an autocatalytic cleavage which disrupts the DNA-binding part of LexA, leading to derepression of the SOS regulon and eventually DNA repair.</text>
</comment>
<dbReference type="InterPro" id="IPR036286">
    <property type="entry name" value="LexA/Signal_pep-like_sf"/>
</dbReference>
<evidence type="ECO:0000256" key="8">
    <source>
        <dbReference type="ARBA" id="ARBA00023125"/>
    </source>
</evidence>
<dbReference type="InterPro" id="IPR050077">
    <property type="entry name" value="LexA_repressor"/>
</dbReference>
<evidence type="ECO:0000313" key="17">
    <source>
        <dbReference type="Proteomes" id="UP001056201"/>
    </source>
</evidence>
<evidence type="ECO:0000259" key="15">
    <source>
        <dbReference type="Pfam" id="PF01726"/>
    </source>
</evidence>
<dbReference type="PRINTS" id="PR00726">
    <property type="entry name" value="LEXASERPTASE"/>
</dbReference>
<dbReference type="HAMAP" id="MF_00015">
    <property type="entry name" value="LexA"/>
    <property type="match status" value="1"/>
</dbReference>
<dbReference type="GO" id="GO:0004252">
    <property type="term" value="F:serine-type endopeptidase activity"/>
    <property type="evidence" value="ECO:0007669"/>
    <property type="project" value="UniProtKB-EC"/>
</dbReference>
<proteinExistence type="inferred from homology"/>
<dbReference type="Proteomes" id="UP001056201">
    <property type="component" value="Chromosome 2"/>
</dbReference>
<sequence length="237" mass="25766">MADRPKLSGLKPSGLKLTERQQQIFDLVRNAIETTGAPPTRAEIARQLGFKSANAAEEHLQALARKGVIELVGGTSRGIRLPSDTLHAVNEAREARSRQFSLPLASLAQLTLPLVGRVAAGSPILAQEHIDQTYVVEASLFARRPDYLLRVRGMSMRDAGILDGDLLAVQKASEARNGQIVVARIGDEVTVKRFERQGASIRLLPENPDFAPIDVSADESFTLEGLAVGLVRNTWLM</sequence>
<dbReference type="InterPro" id="IPR036390">
    <property type="entry name" value="WH_DNA-bd_sf"/>
</dbReference>
<dbReference type="Pfam" id="PF01726">
    <property type="entry name" value="LexA_DNA_bind"/>
    <property type="match status" value="1"/>
</dbReference>
<feature type="domain" description="Peptidase S24/S26A/S26B/S26C" evidence="14">
    <location>
        <begin position="113"/>
        <end position="227"/>
    </location>
</feature>
<dbReference type="InterPro" id="IPR039418">
    <property type="entry name" value="LexA-like"/>
</dbReference>